<feature type="domain" description="Heterokaryon incompatibility" evidence="2">
    <location>
        <begin position="223"/>
        <end position="369"/>
    </location>
</feature>
<gene>
    <name evidence="3" type="ORF">B0T14DRAFT_478267</name>
</gene>
<reference evidence="3" key="1">
    <citation type="submission" date="2023-06" db="EMBL/GenBank/DDBJ databases">
        <title>Genome-scale phylogeny and comparative genomics of the fungal order Sordariales.</title>
        <authorList>
            <consortium name="Lawrence Berkeley National Laboratory"/>
            <person name="Hensen N."/>
            <person name="Bonometti L."/>
            <person name="Westerberg I."/>
            <person name="Brannstrom I.O."/>
            <person name="Guillou S."/>
            <person name="Cros-Aarteil S."/>
            <person name="Calhoun S."/>
            <person name="Haridas S."/>
            <person name="Kuo A."/>
            <person name="Mondo S."/>
            <person name="Pangilinan J."/>
            <person name="Riley R."/>
            <person name="Labutti K."/>
            <person name="Andreopoulos B."/>
            <person name="Lipzen A."/>
            <person name="Chen C."/>
            <person name="Yanf M."/>
            <person name="Daum C."/>
            <person name="Ng V."/>
            <person name="Clum A."/>
            <person name="Steindorff A."/>
            <person name="Ohm R."/>
            <person name="Martin F."/>
            <person name="Silar P."/>
            <person name="Natvig D."/>
            <person name="Lalanne C."/>
            <person name="Gautier V."/>
            <person name="Ament-Velasquez S.L."/>
            <person name="Kruys A."/>
            <person name="Hutchinson M.I."/>
            <person name="Powell A.J."/>
            <person name="Barry K."/>
            <person name="Miller A.N."/>
            <person name="Grigoriev I.V."/>
            <person name="Debuchy R."/>
            <person name="Gladieux P."/>
            <person name="Thoren M.H."/>
            <person name="Johannesson H."/>
        </authorList>
    </citation>
    <scope>NUCLEOTIDE SEQUENCE</scope>
    <source>
        <strain evidence="3">CBS 606.72</strain>
    </source>
</reference>
<keyword evidence="4" id="KW-1185">Reference proteome</keyword>
<dbReference type="EMBL" id="JAULSU010000003">
    <property type="protein sequence ID" value="KAK0624143.1"/>
    <property type="molecule type" value="Genomic_DNA"/>
</dbReference>
<dbReference type="PANTHER" id="PTHR33112:SF12">
    <property type="entry name" value="HETEROKARYON INCOMPATIBILITY DOMAIN-CONTAINING PROTEIN"/>
    <property type="match status" value="1"/>
</dbReference>
<dbReference type="PANTHER" id="PTHR33112">
    <property type="entry name" value="DOMAIN PROTEIN, PUTATIVE-RELATED"/>
    <property type="match status" value="1"/>
</dbReference>
<dbReference type="Pfam" id="PF06985">
    <property type="entry name" value="HET"/>
    <property type="match status" value="1"/>
</dbReference>
<evidence type="ECO:0000256" key="1">
    <source>
        <dbReference type="SAM" id="MobiDB-lite"/>
    </source>
</evidence>
<proteinExistence type="predicted"/>
<comment type="caution">
    <text evidence="3">The sequence shown here is derived from an EMBL/GenBank/DDBJ whole genome shotgun (WGS) entry which is preliminary data.</text>
</comment>
<name>A0AA40C4K7_9PEZI</name>
<protein>
    <submittedName>
        <fullName evidence="3">Heterokaryon incompatibility protein-domain-containing protein</fullName>
    </submittedName>
</protein>
<evidence type="ECO:0000313" key="3">
    <source>
        <dbReference type="EMBL" id="KAK0624143.1"/>
    </source>
</evidence>
<dbReference type="Proteomes" id="UP001175000">
    <property type="component" value="Unassembled WGS sequence"/>
</dbReference>
<dbReference type="AlphaFoldDB" id="A0AA40C4K7"/>
<dbReference type="InterPro" id="IPR010730">
    <property type="entry name" value="HET"/>
</dbReference>
<feature type="non-terminal residue" evidence="3">
    <location>
        <position position="589"/>
    </location>
</feature>
<evidence type="ECO:0000313" key="4">
    <source>
        <dbReference type="Proteomes" id="UP001175000"/>
    </source>
</evidence>
<accession>A0AA40C4K7</accession>
<feature type="region of interest" description="Disordered" evidence="1">
    <location>
        <begin position="569"/>
        <end position="589"/>
    </location>
</feature>
<sequence length="589" mass="66860">MPEAMVPDWYIKDPEVAPPGTPSYLCANCRHIDFIALFRQEESDVMPKARDYIMLGQLQAILGNAEECGFCRFVLRLVGSDGAGGLATEEERVTARREKLISLLEESFYLCPIRFKTTFNNPALYICSAQEVAEATAAAGQTGQATMKRPRNTMAFRPLHVSAPNLGRPLREPATMDFEWVRERMALCDERDYGKLDFRHRVPVRAIDVEDMCIVDLEDGARYVTLSYVWGEVQQPKLTRATEFQLRRPGGMWVILESVPLTIRDAITLTRKIGERLLWVDALCIIQDDPVDLKRSMGQMGNIYRHSILTICACAGEDAAYGLPGVRPGTRNTQQLGSVVGKLALGNILPASEATEASKWSTRGWTMQEKVLSQRKLQITDHCAMWWCWHTITSEDENCRHSGWQPGTDHRGMHFFRDEHELVVSKILGRNSNMDTYAFMISDYTNRNLTDQADAANAFLGIFDQLDGTFRGEFIAGLPDTEIAASLLWVPIGPHRRRCIRDPETSHVRPLFPSWSWLGWIGQVAYPWLIERSLPMSESGSPLMWRNQVENFDEEDAWFTGNDYRLDGGVDPNAVERQRGLPPRWRLDP</sequence>
<evidence type="ECO:0000259" key="2">
    <source>
        <dbReference type="Pfam" id="PF06985"/>
    </source>
</evidence>
<organism evidence="3 4">
    <name type="scientific">Immersiella caudata</name>
    <dbReference type="NCBI Taxonomy" id="314043"/>
    <lineage>
        <taxon>Eukaryota</taxon>
        <taxon>Fungi</taxon>
        <taxon>Dikarya</taxon>
        <taxon>Ascomycota</taxon>
        <taxon>Pezizomycotina</taxon>
        <taxon>Sordariomycetes</taxon>
        <taxon>Sordariomycetidae</taxon>
        <taxon>Sordariales</taxon>
        <taxon>Lasiosphaeriaceae</taxon>
        <taxon>Immersiella</taxon>
    </lineage>
</organism>